<sequence length="72" mass="7457">MASMIAGGATVITFMVADGLLANEPVYYGLLASLIVYVAVSLATKPTEEAVVAAWRRRLAGEPAGTPEFSAV</sequence>
<proteinExistence type="predicted"/>
<dbReference type="Proteomes" id="UP000301309">
    <property type="component" value="Unassembled WGS sequence"/>
</dbReference>
<comment type="caution">
    <text evidence="1">The sequence shown here is derived from an EMBL/GenBank/DDBJ whole genome shotgun (WGS) entry which is preliminary data.</text>
</comment>
<keyword evidence="2" id="KW-1185">Reference proteome</keyword>
<organism evidence="1 2">
    <name type="scientific">Streptomyces violaceusniger</name>
    <dbReference type="NCBI Taxonomy" id="68280"/>
    <lineage>
        <taxon>Bacteria</taxon>
        <taxon>Bacillati</taxon>
        <taxon>Actinomycetota</taxon>
        <taxon>Actinomycetes</taxon>
        <taxon>Kitasatosporales</taxon>
        <taxon>Streptomycetaceae</taxon>
        <taxon>Streptomyces</taxon>
        <taxon>Streptomyces violaceusniger group</taxon>
    </lineage>
</organism>
<accession>A0A4D4KT74</accession>
<dbReference type="AlphaFoldDB" id="A0A4D4KT74"/>
<dbReference type="EMBL" id="BJHW01000001">
    <property type="protein sequence ID" value="GDY50096.1"/>
    <property type="molecule type" value="Genomic_DNA"/>
</dbReference>
<protein>
    <submittedName>
        <fullName evidence="1">Uncharacterized protein</fullName>
    </submittedName>
</protein>
<name>A0A4D4KT74_STRVO</name>
<gene>
    <name evidence="1" type="ORF">SVIO_007190</name>
</gene>
<reference evidence="1 2" key="1">
    <citation type="journal article" date="2020" name="Int. J. Syst. Evol. Microbiol.">
        <title>Reclassification of Streptomyces castelarensis and Streptomyces sporoclivatus as later heterotypic synonyms of Streptomyces antimycoticus.</title>
        <authorList>
            <person name="Komaki H."/>
            <person name="Tamura T."/>
        </authorList>
    </citation>
    <scope>NUCLEOTIDE SEQUENCE [LARGE SCALE GENOMIC DNA]</scope>
    <source>
        <strain evidence="1 2">NBRC 13459</strain>
    </source>
</reference>
<evidence type="ECO:0000313" key="1">
    <source>
        <dbReference type="EMBL" id="GDY50096.1"/>
    </source>
</evidence>
<evidence type="ECO:0000313" key="2">
    <source>
        <dbReference type="Proteomes" id="UP000301309"/>
    </source>
</evidence>